<sequence length="167" mass="19334">MKKENGIIESLIDIHHHISKWKKESLDRSGLKNAYLKLDFCLLYCILMLVQDLNFNYDGTEAANVMGPLFAFDVVAEIWTGFYYQHAIIQKNKSNNISNSMKSWILINTFIRMGLISTTIILLICTYTKMKFRLRPVLIFSIITGLIGDALQICFLMKICRKLQQEC</sequence>
<organism evidence="2 3">
    <name type="scientific">Lactobacillus panisapium</name>
    <dbReference type="NCBI Taxonomy" id="2012495"/>
    <lineage>
        <taxon>Bacteria</taxon>
        <taxon>Bacillati</taxon>
        <taxon>Bacillota</taxon>
        <taxon>Bacilli</taxon>
        <taxon>Lactobacillales</taxon>
        <taxon>Lactobacillaceae</taxon>
        <taxon>Lactobacillus</taxon>
    </lineage>
</organism>
<accession>A0ABX8WCM8</accession>
<feature type="transmembrane region" description="Helical" evidence="1">
    <location>
        <begin position="34"/>
        <end position="53"/>
    </location>
</feature>
<keyword evidence="1" id="KW-1133">Transmembrane helix</keyword>
<name>A0ABX8WCM8_9LACO</name>
<evidence type="ECO:0000313" key="2">
    <source>
        <dbReference type="EMBL" id="QYN52921.1"/>
    </source>
</evidence>
<keyword evidence="1" id="KW-0812">Transmembrane</keyword>
<dbReference type="RefSeq" id="WP_220219748.1">
    <property type="nucleotide sequence ID" value="NZ_CP048268.1"/>
</dbReference>
<keyword evidence="3" id="KW-1185">Reference proteome</keyword>
<evidence type="ECO:0000313" key="3">
    <source>
        <dbReference type="Proteomes" id="UP000826550"/>
    </source>
</evidence>
<keyword evidence="1" id="KW-0472">Membrane</keyword>
<feature type="transmembrane region" description="Helical" evidence="1">
    <location>
        <begin position="105"/>
        <end position="124"/>
    </location>
</feature>
<dbReference type="EMBL" id="CP048268">
    <property type="protein sequence ID" value="QYN52921.1"/>
    <property type="molecule type" value="Genomic_DNA"/>
</dbReference>
<feature type="transmembrane region" description="Helical" evidence="1">
    <location>
        <begin position="65"/>
        <end position="84"/>
    </location>
</feature>
<evidence type="ECO:0000256" key="1">
    <source>
        <dbReference type="SAM" id="Phobius"/>
    </source>
</evidence>
<protein>
    <submittedName>
        <fullName evidence="2">Uncharacterized protein</fullName>
    </submittedName>
</protein>
<reference evidence="2 3" key="1">
    <citation type="submission" date="2020-01" db="EMBL/GenBank/DDBJ databases">
        <title>Vast differences in strain-level diversity in the gut microbiota of two closely related honey bee species.</title>
        <authorList>
            <person name="Ellegaard K.M."/>
            <person name="Suenami S."/>
            <person name="Miyazaki R."/>
            <person name="Engel P."/>
        </authorList>
    </citation>
    <scope>NUCLEOTIDE SEQUENCE [LARGE SCALE GENOMIC DNA]</scope>
    <source>
        <strain evidence="2 3">ESL0416</strain>
    </source>
</reference>
<feature type="transmembrane region" description="Helical" evidence="1">
    <location>
        <begin position="136"/>
        <end position="156"/>
    </location>
</feature>
<dbReference type="Proteomes" id="UP000826550">
    <property type="component" value="Chromosome"/>
</dbReference>
<proteinExistence type="predicted"/>
<gene>
    <name evidence="2" type="ORF">GYM71_05595</name>
</gene>